<dbReference type="Proteomes" id="UP000274100">
    <property type="component" value="Chromosome"/>
</dbReference>
<name>A0A3S4RL96_9GAMM</name>
<protein>
    <submittedName>
        <fullName evidence="2">Uncharacterized protein</fullName>
    </submittedName>
</protein>
<reference evidence="2 3" key="1">
    <citation type="submission" date="2018-12" db="EMBL/GenBank/DDBJ databases">
        <authorList>
            <consortium name="Pathogen Informatics"/>
        </authorList>
    </citation>
    <scope>NUCLEOTIDE SEQUENCE [LARGE SCALE GENOMIC DNA]</scope>
    <source>
        <strain evidence="2 3">NCTC10297</strain>
    </source>
</reference>
<accession>A0A3S4RL96</accession>
<dbReference type="OrthoDB" id="6009068at2"/>
<dbReference type="KEGG" id="mcun:NCTC10297_01296"/>
<proteinExistence type="predicted"/>
<dbReference type="AlphaFoldDB" id="A0A3S4RL96"/>
<evidence type="ECO:0000313" key="2">
    <source>
        <dbReference type="EMBL" id="VEG13333.1"/>
    </source>
</evidence>
<dbReference type="RefSeq" id="WP_126330896.1">
    <property type="nucleotide sequence ID" value="NZ_LR134343.1"/>
</dbReference>
<feature type="region of interest" description="Disordered" evidence="1">
    <location>
        <begin position="95"/>
        <end position="122"/>
    </location>
</feature>
<organism evidence="2 3">
    <name type="scientific">Moraxella cuniculi</name>
    <dbReference type="NCBI Taxonomy" id="34061"/>
    <lineage>
        <taxon>Bacteria</taxon>
        <taxon>Pseudomonadati</taxon>
        <taxon>Pseudomonadota</taxon>
        <taxon>Gammaproteobacteria</taxon>
        <taxon>Moraxellales</taxon>
        <taxon>Moraxellaceae</taxon>
        <taxon>Moraxella</taxon>
    </lineage>
</organism>
<feature type="compositionally biased region" description="Polar residues" evidence="1">
    <location>
        <begin position="96"/>
        <end position="122"/>
    </location>
</feature>
<evidence type="ECO:0000256" key="1">
    <source>
        <dbReference type="SAM" id="MobiDB-lite"/>
    </source>
</evidence>
<sequence length="398" mass="42733">MTITQGALQLAATKMREESLANSRLFKGISDGVTTLTNTSYDANSFGIGGGVNISGEALGQKIPNPNKPIKAQTVSTATTPTYQGMGYGTDKDNNHSQTTSGIGTHNITITNQDKQNSKYQNTDSQNLYTNITTDDVAENKYINGIISNNFDKNKVQQEITLQQQVTFTFGQNAPKAVAEISDYAITKILNNPNLTTDEKLAETKKWAEGGIYRIALHTLTGILATGTVQGAITTGSVAAAAPYINKLEEKLIDKLIAKGINKNDAEAAAGKLTSLVLLTAGVAIGADTSATATALNVDAFNRQLHANMGEAWVIEELYKRQGGNKKWSREQIANALRAANFKKGSFYENADSHNAVPSNRPDLGYDNLVGVQWNNHGTGISLNCKLHTPLITHSSLK</sequence>
<evidence type="ECO:0000313" key="3">
    <source>
        <dbReference type="Proteomes" id="UP000274100"/>
    </source>
</evidence>
<dbReference type="EMBL" id="LR134343">
    <property type="protein sequence ID" value="VEG13333.1"/>
    <property type="molecule type" value="Genomic_DNA"/>
</dbReference>
<gene>
    <name evidence="2" type="ORF">NCTC10297_01296</name>
</gene>